<protein>
    <submittedName>
        <fullName evidence="2">(northern house mosquito) hypothetical protein</fullName>
    </submittedName>
</protein>
<dbReference type="EMBL" id="HBUE01056560">
    <property type="protein sequence ID" value="CAG6466665.1"/>
    <property type="molecule type" value="Transcribed_RNA"/>
</dbReference>
<evidence type="ECO:0000256" key="1">
    <source>
        <dbReference type="SAM" id="MobiDB-lite"/>
    </source>
</evidence>
<name>A0A8D8B3W3_CULPI</name>
<organism evidence="2">
    <name type="scientific">Culex pipiens</name>
    <name type="common">House mosquito</name>
    <dbReference type="NCBI Taxonomy" id="7175"/>
    <lineage>
        <taxon>Eukaryota</taxon>
        <taxon>Metazoa</taxon>
        <taxon>Ecdysozoa</taxon>
        <taxon>Arthropoda</taxon>
        <taxon>Hexapoda</taxon>
        <taxon>Insecta</taxon>
        <taxon>Pterygota</taxon>
        <taxon>Neoptera</taxon>
        <taxon>Endopterygota</taxon>
        <taxon>Diptera</taxon>
        <taxon>Nematocera</taxon>
        <taxon>Culicoidea</taxon>
        <taxon>Culicidae</taxon>
        <taxon>Culicinae</taxon>
        <taxon>Culicini</taxon>
        <taxon>Culex</taxon>
        <taxon>Culex</taxon>
    </lineage>
</organism>
<reference evidence="2" key="1">
    <citation type="submission" date="2021-05" db="EMBL/GenBank/DDBJ databases">
        <authorList>
            <person name="Alioto T."/>
            <person name="Alioto T."/>
            <person name="Gomez Garrido J."/>
        </authorList>
    </citation>
    <scope>NUCLEOTIDE SEQUENCE</scope>
</reference>
<dbReference type="EMBL" id="HBUE01056557">
    <property type="protein sequence ID" value="CAG6466660.1"/>
    <property type="molecule type" value="Transcribed_RNA"/>
</dbReference>
<proteinExistence type="predicted"/>
<dbReference type="EMBL" id="HBUE01056558">
    <property type="protein sequence ID" value="CAG6466662.1"/>
    <property type="molecule type" value="Transcribed_RNA"/>
</dbReference>
<evidence type="ECO:0000313" key="2">
    <source>
        <dbReference type="EMBL" id="CAG6466660.1"/>
    </source>
</evidence>
<accession>A0A8D8B3W3</accession>
<sequence length="167" mass="18632">MVHGNHQHRRHPGAGERNGRIAVLSGVFTFVHQHQVPHFDLGTAAHPNSPHRVQLHPGHRGRFGDRRRADLLRPAGNVDVQAGRGLVLVRDIQQFWRHVRHYGWPLADKHFGKCLLRAQTVCVGRAGPVRGRTVVGEPATGTPPTEARPDHAGMRGTSGRIWQRRFG</sequence>
<dbReference type="AlphaFoldDB" id="A0A8D8B3W3"/>
<feature type="region of interest" description="Disordered" evidence="1">
    <location>
        <begin position="133"/>
        <end position="158"/>
    </location>
</feature>